<feature type="compositionally biased region" description="Low complexity" evidence="1">
    <location>
        <begin position="248"/>
        <end position="266"/>
    </location>
</feature>
<feature type="compositionally biased region" description="Polar residues" evidence="1">
    <location>
        <begin position="289"/>
        <end position="304"/>
    </location>
</feature>
<feature type="compositionally biased region" description="Polar residues" evidence="1">
    <location>
        <begin position="179"/>
        <end position="188"/>
    </location>
</feature>
<feature type="compositionally biased region" description="Polar residues" evidence="1">
    <location>
        <begin position="338"/>
        <end position="347"/>
    </location>
</feature>
<evidence type="ECO:0000313" key="2">
    <source>
        <dbReference type="EMBL" id="KAK8880854.1"/>
    </source>
</evidence>
<name>A0ABR2JQA8_9EUKA</name>
<gene>
    <name evidence="2" type="ORF">M9Y10_003552</name>
</gene>
<reference evidence="2 3" key="1">
    <citation type="submission" date="2024-04" db="EMBL/GenBank/DDBJ databases">
        <title>Tritrichomonas musculus Genome.</title>
        <authorList>
            <person name="Alves-Ferreira E."/>
            <person name="Grigg M."/>
            <person name="Lorenzi H."/>
            <person name="Galac M."/>
        </authorList>
    </citation>
    <scope>NUCLEOTIDE SEQUENCE [LARGE SCALE GENOMIC DNA]</scope>
    <source>
        <strain evidence="2 3">EAF2021</strain>
    </source>
</reference>
<dbReference type="Proteomes" id="UP001470230">
    <property type="component" value="Unassembled WGS sequence"/>
</dbReference>
<evidence type="ECO:0000313" key="3">
    <source>
        <dbReference type="Proteomes" id="UP001470230"/>
    </source>
</evidence>
<organism evidence="2 3">
    <name type="scientific">Tritrichomonas musculus</name>
    <dbReference type="NCBI Taxonomy" id="1915356"/>
    <lineage>
        <taxon>Eukaryota</taxon>
        <taxon>Metamonada</taxon>
        <taxon>Parabasalia</taxon>
        <taxon>Tritrichomonadida</taxon>
        <taxon>Tritrichomonadidae</taxon>
        <taxon>Tritrichomonas</taxon>
    </lineage>
</organism>
<protein>
    <recommendedName>
        <fullName evidence="4">LisH domain-containing protein</fullName>
    </recommendedName>
</protein>
<dbReference type="EMBL" id="JAPFFF010000010">
    <property type="protein sequence ID" value="KAK8880854.1"/>
    <property type="molecule type" value="Genomic_DNA"/>
</dbReference>
<feature type="region of interest" description="Disordered" evidence="1">
    <location>
        <begin position="147"/>
        <end position="347"/>
    </location>
</feature>
<dbReference type="PROSITE" id="PS50896">
    <property type="entry name" value="LISH"/>
    <property type="match status" value="1"/>
</dbReference>
<feature type="compositionally biased region" description="Low complexity" evidence="1">
    <location>
        <begin position="163"/>
        <end position="178"/>
    </location>
</feature>
<dbReference type="InterPro" id="IPR006594">
    <property type="entry name" value="LisH"/>
</dbReference>
<evidence type="ECO:0000256" key="1">
    <source>
        <dbReference type="SAM" id="MobiDB-lite"/>
    </source>
</evidence>
<sequence>MSKRHSNRNKELDSQVITLLLNKGVFNQVRANTLANLANEIQSSSFDSMKVYKTIKSDIDHKLASEIVFEYLKRNKMENTIRCIQSETQNKLRPTPISNDVNSNIGISEKENVLHQVVHTYFENCADIFTKYHDSLINDVKKRIQDIGKAKPSPEKPKEKKSQTISYTPSQTSTPTSQAGQLAKTQKQVPAKKDESSSEIDFDLNDDDIPAQKTAPKTTTNAKASTQQPKKQSESSDIVFDDLDDFDNPNTTPKPATKPATNAPAAQTVKAANDSDFSSFNDDDFDDNVQPSPKQDNKSPNQNKPKNEVDDFFDDDQEPPLLTQAKTPPKNDDMALSNDDSLQFSDD</sequence>
<feature type="compositionally biased region" description="Basic and acidic residues" evidence="1">
    <location>
        <begin position="147"/>
        <end position="162"/>
    </location>
</feature>
<comment type="caution">
    <text evidence="2">The sequence shown here is derived from an EMBL/GenBank/DDBJ whole genome shotgun (WGS) entry which is preliminary data.</text>
</comment>
<feature type="compositionally biased region" description="Acidic residues" evidence="1">
    <location>
        <begin position="197"/>
        <end position="209"/>
    </location>
</feature>
<proteinExistence type="predicted"/>
<keyword evidence="3" id="KW-1185">Reference proteome</keyword>
<accession>A0ABR2JQA8</accession>
<feature type="compositionally biased region" description="Low complexity" evidence="1">
    <location>
        <begin position="213"/>
        <end position="226"/>
    </location>
</feature>
<evidence type="ECO:0008006" key="4">
    <source>
        <dbReference type="Google" id="ProtNLM"/>
    </source>
</evidence>